<keyword evidence="3 6" id="KW-0560">Oxidoreductase</keyword>
<protein>
    <recommendedName>
        <fullName evidence="6">Thioredoxin reductase</fullName>
        <ecNumber evidence="6">1.8.1.9</ecNumber>
    </recommendedName>
</protein>
<comment type="caution">
    <text evidence="9">The sequence shown here is derived from an EMBL/GenBank/DDBJ whole genome shotgun (WGS) entry which is preliminary data.</text>
</comment>
<evidence type="ECO:0000256" key="6">
    <source>
        <dbReference type="RuleBase" id="RU003880"/>
    </source>
</evidence>
<dbReference type="NCBIfam" id="TIGR01292">
    <property type="entry name" value="TRX_reduct"/>
    <property type="match status" value="1"/>
</dbReference>
<comment type="cofactor">
    <cofactor evidence="7">
        <name>FAD</name>
        <dbReference type="ChEBI" id="CHEBI:57692"/>
    </cofactor>
    <text evidence="7">Binds 1 FAD per subunit.</text>
</comment>
<dbReference type="Proteomes" id="UP000050417">
    <property type="component" value="Unassembled WGS sequence"/>
</dbReference>
<dbReference type="PRINTS" id="PR00368">
    <property type="entry name" value="FADPNR"/>
</dbReference>
<evidence type="ECO:0000313" key="10">
    <source>
        <dbReference type="Proteomes" id="UP000050417"/>
    </source>
</evidence>
<dbReference type="STRING" id="1134406.ADN00_08110"/>
<dbReference type="InterPro" id="IPR023753">
    <property type="entry name" value="FAD/NAD-binding_dom"/>
</dbReference>
<evidence type="ECO:0000256" key="1">
    <source>
        <dbReference type="ARBA" id="ARBA00022630"/>
    </source>
</evidence>
<dbReference type="RefSeq" id="WP_075062570.1">
    <property type="nucleotide sequence ID" value="NZ_LGCL01000021.1"/>
</dbReference>
<dbReference type="InterPro" id="IPR050097">
    <property type="entry name" value="Ferredoxin-NADP_redctase_2"/>
</dbReference>
<keyword evidence="10" id="KW-1185">Reference proteome</keyword>
<dbReference type="GO" id="GO:0019430">
    <property type="term" value="P:removal of superoxide radicals"/>
    <property type="evidence" value="ECO:0007669"/>
    <property type="project" value="UniProtKB-UniRule"/>
</dbReference>
<organism evidence="9 10">
    <name type="scientific">Ornatilinea apprima</name>
    <dbReference type="NCBI Taxonomy" id="1134406"/>
    <lineage>
        <taxon>Bacteria</taxon>
        <taxon>Bacillati</taxon>
        <taxon>Chloroflexota</taxon>
        <taxon>Anaerolineae</taxon>
        <taxon>Anaerolineales</taxon>
        <taxon>Anaerolineaceae</taxon>
        <taxon>Ornatilinea</taxon>
    </lineage>
</organism>
<gene>
    <name evidence="9" type="ORF">ADN00_08110</name>
</gene>
<name>A0A0P6XN64_9CHLR</name>
<sequence length="324" mass="35309">MEFNLSNISSESNKQEKVHTSVLVLGSGPAGLSAALYAARAELNPVVLGGMEFGGQAALTHIIENYPGFPDGVGGSDLAELFKKQAERFGARFEFDVATEVDLSKRPFYLKSYNKEYLADTLIITTGASPNHLNVPGEKELTGRGVSYCATCDGWFFKDKDVAVVGGGDSALEEGLFLTRYAKSVTIIHRRDQLRAGAILQERAKKNEKMRFIWDSIVTRINGSEKVNSLNLKNVKTGEESDFPVDGVFIFIGHTPNTQLFKGQLEMDEKGYIVPDLLMRTSVPGVFAAGEINDPNYRQVITSAGMGAAAAIQATRFLEDHESA</sequence>
<keyword evidence="2 6" id="KW-0274">FAD</keyword>
<dbReference type="PANTHER" id="PTHR48105">
    <property type="entry name" value="THIOREDOXIN REDUCTASE 1-RELATED-RELATED"/>
    <property type="match status" value="1"/>
</dbReference>
<feature type="domain" description="FAD/NAD(P)-binding" evidence="8">
    <location>
        <begin position="21"/>
        <end position="307"/>
    </location>
</feature>
<evidence type="ECO:0000256" key="5">
    <source>
        <dbReference type="ARBA" id="ARBA00023284"/>
    </source>
</evidence>
<accession>A0A0P6XN64</accession>
<dbReference type="OrthoDB" id="9806179at2"/>
<keyword evidence="4" id="KW-1015">Disulfide bond</keyword>
<dbReference type="Pfam" id="PF07992">
    <property type="entry name" value="Pyr_redox_2"/>
    <property type="match status" value="1"/>
</dbReference>
<dbReference type="SUPFAM" id="SSF51905">
    <property type="entry name" value="FAD/NAD(P)-binding domain"/>
    <property type="match status" value="1"/>
</dbReference>
<reference evidence="9 10" key="1">
    <citation type="submission" date="2015-07" db="EMBL/GenBank/DDBJ databases">
        <title>Genome sequence of Ornatilinea apprima DSM 23815.</title>
        <authorList>
            <person name="Hemp J."/>
            <person name="Ward L.M."/>
            <person name="Pace L.A."/>
            <person name="Fischer W.W."/>
        </authorList>
    </citation>
    <scope>NUCLEOTIDE SEQUENCE [LARGE SCALE GENOMIC DNA]</scope>
    <source>
        <strain evidence="9 10">P3M-1</strain>
    </source>
</reference>
<dbReference type="InterPro" id="IPR008255">
    <property type="entry name" value="Pyr_nucl-diS_OxRdtase_2_AS"/>
</dbReference>
<evidence type="ECO:0000256" key="2">
    <source>
        <dbReference type="ARBA" id="ARBA00022827"/>
    </source>
</evidence>
<dbReference type="AlphaFoldDB" id="A0A0P6XN64"/>
<comment type="catalytic activity">
    <reaction evidence="6">
        <text>[thioredoxin]-dithiol + NADP(+) = [thioredoxin]-disulfide + NADPH + H(+)</text>
        <dbReference type="Rhea" id="RHEA:20345"/>
        <dbReference type="Rhea" id="RHEA-COMP:10698"/>
        <dbReference type="Rhea" id="RHEA-COMP:10700"/>
        <dbReference type="ChEBI" id="CHEBI:15378"/>
        <dbReference type="ChEBI" id="CHEBI:29950"/>
        <dbReference type="ChEBI" id="CHEBI:50058"/>
        <dbReference type="ChEBI" id="CHEBI:57783"/>
        <dbReference type="ChEBI" id="CHEBI:58349"/>
        <dbReference type="EC" id="1.8.1.9"/>
    </reaction>
</comment>
<dbReference type="PATRIC" id="fig|1134406.4.peg.622"/>
<dbReference type="InterPro" id="IPR005982">
    <property type="entry name" value="Thioredox_Rdtase"/>
</dbReference>
<dbReference type="PROSITE" id="PS00573">
    <property type="entry name" value="PYRIDINE_REDOX_2"/>
    <property type="match status" value="1"/>
</dbReference>
<dbReference type="GO" id="GO:0005737">
    <property type="term" value="C:cytoplasm"/>
    <property type="evidence" value="ECO:0007669"/>
    <property type="project" value="InterPro"/>
</dbReference>
<comment type="similarity">
    <text evidence="6">Belongs to the class-II pyridine nucleotide-disulfide oxidoreductase family.</text>
</comment>
<evidence type="ECO:0000256" key="7">
    <source>
        <dbReference type="RuleBase" id="RU003881"/>
    </source>
</evidence>
<dbReference type="Gene3D" id="3.50.50.60">
    <property type="entry name" value="FAD/NAD(P)-binding domain"/>
    <property type="match status" value="2"/>
</dbReference>
<dbReference type="EC" id="1.8.1.9" evidence="6"/>
<proteinExistence type="inferred from homology"/>
<evidence type="ECO:0000256" key="4">
    <source>
        <dbReference type="ARBA" id="ARBA00023157"/>
    </source>
</evidence>
<evidence type="ECO:0000256" key="3">
    <source>
        <dbReference type="ARBA" id="ARBA00023002"/>
    </source>
</evidence>
<keyword evidence="7" id="KW-0521">NADP</keyword>
<dbReference type="GO" id="GO:0004791">
    <property type="term" value="F:thioredoxin-disulfide reductase (NADPH) activity"/>
    <property type="evidence" value="ECO:0007669"/>
    <property type="project" value="UniProtKB-UniRule"/>
</dbReference>
<keyword evidence="5 6" id="KW-0676">Redox-active center</keyword>
<evidence type="ECO:0000313" key="9">
    <source>
        <dbReference type="EMBL" id="KPL77912.1"/>
    </source>
</evidence>
<evidence type="ECO:0000259" key="8">
    <source>
        <dbReference type="Pfam" id="PF07992"/>
    </source>
</evidence>
<dbReference type="PRINTS" id="PR00469">
    <property type="entry name" value="PNDRDTASEII"/>
</dbReference>
<dbReference type="EMBL" id="LGCL01000021">
    <property type="protein sequence ID" value="KPL77912.1"/>
    <property type="molecule type" value="Genomic_DNA"/>
</dbReference>
<comment type="subunit">
    <text evidence="6">Homodimer.</text>
</comment>
<keyword evidence="1 6" id="KW-0285">Flavoprotein</keyword>
<dbReference type="InterPro" id="IPR036188">
    <property type="entry name" value="FAD/NAD-bd_sf"/>
</dbReference>